<evidence type="ECO:0000313" key="2">
    <source>
        <dbReference type="EMBL" id="PSR78140.1"/>
    </source>
</evidence>
<gene>
    <name evidence="2" type="ORF">BD289DRAFT_486177</name>
</gene>
<reference evidence="2 3" key="1">
    <citation type="journal article" date="2018" name="Mycol. Prog.">
        <title>Coniella lustricola, a new species from submerged detritus.</title>
        <authorList>
            <person name="Raudabaugh D.B."/>
            <person name="Iturriaga T."/>
            <person name="Carver A."/>
            <person name="Mondo S."/>
            <person name="Pangilinan J."/>
            <person name="Lipzen A."/>
            <person name="He G."/>
            <person name="Amirebrahimi M."/>
            <person name="Grigoriev I.V."/>
            <person name="Miller A.N."/>
        </authorList>
    </citation>
    <scope>NUCLEOTIDE SEQUENCE [LARGE SCALE GENOMIC DNA]</scope>
    <source>
        <strain evidence="2 3">B22-T-1</strain>
    </source>
</reference>
<keyword evidence="3" id="KW-1185">Reference proteome</keyword>
<organism evidence="2 3">
    <name type="scientific">Coniella lustricola</name>
    <dbReference type="NCBI Taxonomy" id="2025994"/>
    <lineage>
        <taxon>Eukaryota</taxon>
        <taxon>Fungi</taxon>
        <taxon>Dikarya</taxon>
        <taxon>Ascomycota</taxon>
        <taxon>Pezizomycotina</taxon>
        <taxon>Sordariomycetes</taxon>
        <taxon>Sordariomycetidae</taxon>
        <taxon>Diaporthales</taxon>
        <taxon>Schizoparmaceae</taxon>
        <taxon>Coniella</taxon>
    </lineage>
</organism>
<dbReference type="AlphaFoldDB" id="A0A2T2ZW31"/>
<feature type="compositionally biased region" description="Polar residues" evidence="1">
    <location>
        <begin position="8"/>
        <end position="22"/>
    </location>
</feature>
<dbReference type="EMBL" id="KZ678619">
    <property type="protein sequence ID" value="PSR78140.1"/>
    <property type="molecule type" value="Genomic_DNA"/>
</dbReference>
<protein>
    <submittedName>
        <fullName evidence="2">Uncharacterized protein</fullName>
    </submittedName>
</protein>
<dbReference type="InParanoid" id="A0A2T2ZW31"/>
<name>A0A2T2ZW31_9PEZI</name>
<proteinExistence type="predicted"/>
<evidence type="ECO:0000313" key="3">
    <source>
        <dbReference type="Proteomes" id="UP000241462"/>
    </source>
</evidence>
<accession>A0A2T2ZW31</accession>
<sequence>MASRKTKTCATPRQSGHPTTTDDVTVNSLVIFSTTFSLTESAPAPTSTTKPTHLRLLPLLPLCFMTRLELNVSTFSTATSNHGPWTEDSSLGSEEDDELHTASPQPEVRHGQWLGLLGLLRLLRLSRLSFPPPLPQPRQGVADQLVDASSSSDLVAHFHHRRGLLFKNPITGRLPTATSPLLHGTNQRQDGA</sequence>
<dbReference type="Proteomes" id="UP000241462">
    <property type="component" value="Unassembled WGS sequence"/>
</dbReference>
<feature type="region of interest" description="Disordered" evidence="1">
    <location>
        <begin position="1"/>
        <end position="22"/>
    </location>
</feature>
<evidence type="ECO:0000256" key="1">
    <source>
        <dbReference type="SAM" id="MobiDB-lite"/>
    </source>
</evidence>
<feature type="region of interest" description="Disordered" evidence="1">
    <location>
        <begin position="77"/>
        <end position="105"/>
    </location>
</feature>